<dbReference type="SUPFAM" id="SSF51905">
    <property type="entry name" value="FAD/NAD(P)-binding domain"/>
    <property type="match status" value="1"/>
</dbReference>
<evidence type="ECO:0000256" key="3">
    <source>
        <dbReference type="ARBA" id="ARBA00022642"/>
    </source>
</evidence>
<sequence length="468" mass="51269">MSLPTSSAAGTAPAGPTGAVPPLTVAGAGLVGSLLALYLARRGHPVQLLDRRPDLRRSGRSEGRSINLALSDRGWRALEGVGIADDVRRVSIPLYRRVMHDRQGQLTGQPYGAAGQAIYSVNRDQLNRTLLDLLEARPGVQLRFGQQLQRLDLAGRALHLRDVATGREYTEPYSQLFGADGAFSAVRGALQRTDRYNYSQTYLEYGYKELTLEAGPGGTWALEKNALHIWPRGQYLMIALPNLDGSFNATLFFPYEGPASFAALPDAAAVTAFFADVFADAVPLMPRLAEEFFTNPTSSLVTVRCYPWHAADVLLLGDAAHAIVPFYGQGMNVGFEDCTVLDGLLNAHGDAAWPAVMAEFEQQRKPNADAMADLALYNFVEMRDRVGDPRFLLQKRIENKIAALYPDRWVPLYTRVTFSHLPYAEAWAAGQRQDAVMARLMPYIQAEADFDGPAVQAQLLQELAATGV</sequence>
<evidence type="ECO:0000256" key="5">
    <source>
        <dbReference type="ARBA" id="ARBA00022857"/>
    </source>
</evidence>
<evidence type="ECO:0000256" key="2">
    <source>
        <dbReference type="ARBA" id="ARBA00022630"/>
    </source>
</evidence>
<gene>
    <name evidence="9" type="primary">kmo</name>
    <name evidence="11" type="ORF">HNP98_002100</name>
</gene>
<keyword evidence="5 9" id="KW-0521">NADP</keyword>
<dbReference type="PANTHER" id="PTHR46028">
    <property type="entry name" value="KYNURENINE 3-MONOOXYGENASE"/>
    <property type="match status" value="1"/>
</dbReference>
<keyword evidence="3 9" id="KW-0662">Pyridine nucleotide biosynthesis</keyword>
<comment type="similarity">
    <text evidence="9">Belongs to the aromatic-ring hydroxylase family. KMO subfamily.</text>
</comment>
<evidence type="ECO:0000256" key="1">
    <source>
        <dbReference type="ARBA" id="ARBA00001974"/>
    </source>
</evidence>
<keyword evidence="6 9" id="KW-0560">Oxidoreductase</keyword>
<dbReference type="InterPro" id="IPR027545">
    <property type="entry name" value="Kynurenine_monooxygenase"/>
</dbReference>
<keyword evidence="2 9" id="KW-0285">Flavoprotein</keyword>
<comment type="function">
    <text evidence="9">Catalyzes the hydroxylation of L-kynurenine (L-Kyn) to form 3-hydroxy-L-kynurenine (L-3OHKyn). Required for synthesis of quinolinic acid.</text>
</comment>
<evidence type="ECO:0000313" key="11">
    <source>
        <dbReference type="EMBL" id="NRT19276.1"/>
    </source>
</evidence>
<dbReference type="InterPro" id="IPR002938">
    <property type="entry name" value="FAD-bd"/>
</dbReference>
<accession>A0ABX2FQ19</accession>
<feature type="domain" description="FAD-binding" evidence="10">
    <location>
        <begin position="25"/>
        <end position="193"/>
    </location>
</feature>
<evidence type="ECO:0000259" key="10">
    <source>
        <dbReference type="Pfam" id="PF01494"/>
    </source>
</evidence>
<dbReference type="PANTHER" id="PTHR46028:SF2">
    <property type="entry name" value="KYNURENINE 3-MONOOXYGENASE"/>
    <property type="match status" value="1"/>
</dbReference>
<dbReference type="Pfam" id="PF01494">
    <property type="entry name" value="FAD_binding_3"/>
    <property type="match status" value="2"/>
</dbReference>
<dbReference type="HAMAP" id="MF_01971">
    <property type="entry name" value="Kynurenine_monooxygenase"/>
    <property type="match status" value="1"/>
</dbReference>
<evidence type="ECO:0000256" key="4">
    <source>
        <dbReference type="ARBA" id="ARBA00022827"/>
    </source>
</evidence>
<protein>
    <recommendedName>
        <fullName evidence="9">Kynurenine 3-monooxygenase</fullName>
        <ecNumber evidence="9">1.14.13.9</ecNumber>
    </recommendedName>
    <alternativeName>
        <fullName evidence="9">Kynurenine 3-hydroxylase</fullName>
    </alternativeName>
</protein>
<dbReference type="GO" id="GO:0004502">
    <property type="term" value="F:kynurenine 3-monooxygenase activity"/>
    <property type="evidence" value="ECO:0007669"/>
    <property type="project" value="UniProtKB-EC"/>
</dbReference>
<comment type="pathway">
    <text evidence="9">Cofactor biosynthesis; NAD(+) biosynthesis; quinolinate from L-kynurenine: step 1/3.</text>
</comment>
<dbReference type="PRINTS" id="PR00420">
    <property type="entry name" value="RNGMNOXGNASE"/>
</dbReference>
<dbReference type="EMBL" id="JABSNP010000008">
    <property type="protein sequence ID" value="NRT19276.1"/>
    <property type="molecule type" value="Genomic_DNA"/>
</dbReference>
<dbReference type="InterPro" id="IPR036188">
    <property type="entry name" value="FAD/NAD-bd_sf"/>
</dbReference>
<reference evidence="11 12" key="1">
    <citation type="submission" date="2020-05" db="EMBL/GenBank/DDBJ databases">
        <title>Genomic Encyclopedia of Type Strains, Phase IV (KMG-V): Genome sequencing to study the core and pangenomes of soil and plant-associated prokaryotes.</title>
        <authorList>
            <person name="Whitman W."/>
        </authorList>
    </citation>
    <scope>NUCLEOTIDE SEQUENCE [LARGE SCALE GENOMIC DNA]</scope>
    <source>
        <strain evidence="11 12">9A</strain>
    </source>
</reference>
<keyword evidence="4 9" id="KW-0274">FAD</keyword>
<dbReference type="RefSeq" id="WP_173810007.1">
    <property type="nucleotide sequence ID" value="NZ_JABSNP010000008.1"/>
</dbReference>
<comment type="catalytic activity">
    <reaction evidence="8 9">
        <text>L-kynurenine + NADPH + O2 + H(+) = 3-hydroxy-L-kynurenine + NADP(+) + H2O</text>
        <dbReference type="Rhea" id="RHEA:20545"/>
        <dbReference type="ChEBI" id="CHEBI:15377"/>
        <dbReference type="ChEBI" id="CHEBI:15378"/>
        <dbReference type="ChEBI" id="CHEBI:15379"/>
        <dbReference type="ChEBI" id="CHEBI:57783"/>
        <dbReference type="ChEBI" id="CHEBI:57959"/>
        <dbReference type="ChEBI" id="CHEBI:58125"/>
        <dbReference type="ChEBI" id="CHEBI:58349"/>
        <dbReference type="EC" id="1.14.13.9"/>
    </reaction>
</comment>
<comment type="cofactor">
    <cofactor evidence="1 9">
        <name>FAD</name>
        <dbReference type="ChEBI" id="CHEBI:57692"/>
    </cofactor>
</comment>
<keyword evidence="7 9" id="KW-0503">Monooxygenase</keyword>
<evidence type="ECO:0000256" key="9">
    <source>
        <dbReference type="HAMAP-Rule" id="MF_01971"/>
    </source>
</evidence>
<evidence type="ECO:0000313" key="12">
    <source>
        <dbReference type="Proteomes" id="UP000779507"/>
    </source>
</evidence>
<dbReference type="Gene3D" id="3.50.50.60">
    <property type="entry name" value="FAD/NAD(P)-binding domain"/>
    <property type="match status" value="1"/>
</dbReference>
<organism evidence="11 12">
    <name type="scientific">Hymenobacter caeli</name>
    <dbReference type="NCBI Taxonomy" id="2735894"/>
    <lineage>
        <taxon>Bacteria</taxon>
        <taxon>Pseudomonadati</taxon>
        <taxon>Bacteroidota</taxon>
        <taxon>Cytophagia</taxon>
        <taxon>Cytophagales</taxon>
        <taxon>Hymenobacteraceae</taxon>
        <taxon>Hymenobacter</taxon>
    </lineage>
</organism>
<evidence type="ECO:0000256" key="7">
    <source>
        <dbReference type="ARBA" id="ARBA00023033"/>
    </source>
</evidence>
<proteinExistence type="inferred from homology"/>
<keyword evidence="12" id="KW-1185">Reference proteome</keyword>
<dbReference type="Proteomes" id="UP000779507">
    <property type="component" value="Unassembled WGS sequence"/>
</dbReference>
<name>A0ABX2FQ19_9BACT</name>
<evidence type="ECO:0000256" key="6">
    <source>
        <dbReference type="ARBA" id="ARBA00023002"/>
    </source>
</evidence>
<comment type="caution">
    <text evidence="11">The sequence shown here is derived from an EMBL/GenBank/DDBJ whole genome shotgun (WGS) entry which is preliminary data.</text>
</comment>
<dbReference type="EC" id="1.14.13.9" evidence="9"/>
<feature type="domain" description="FAD-binding" evidence="10">
    <location>
        <begin position="304"/>
        <end position="373"/>
    </location>
</feature>
<evidence type="ECO:0000256" key="8">
    <source>
        <dbReference type="ARBA" id="ARBA00047818"/>
    </source>
</evidence>